<dbReference type="AlphaFoldDB" id="A0A9P6L7M7"/>
<feature type="region of interest" description="Disordered" evidence="1">
    <location>
        <begin position="302"/>
        <end position="330"/>
    </location>
</feature>
<gene>
    <name evidence="2" type="ORF">BJ322DRAFT_1056283</name>
</gene>
<feature type="compositionally biased region" description="Basic and acidic residues" evidence="1">
    <location>
        <begin position="303"/>
        <end position="330"/>
    </location>
</feature>
<name>A0A9P6L7M7_9AGAM</name>
<feature type="region of interest" description="Disordered" evidence="1">
    <location>
        <begin position="87"/>
        <end position="194"/>
    </location>
</feature>
<evidence type="ECO:0008006" key="4">
    <source>
        <dbReference type="Google" id="ProtNLM"/>
    </source>
</evidence>
<feature type="compositionally biased region" description="Low complexity" evidence="1">
    <location>
        <begin position="122"/>
        <end position="151"/>
    </location>
</feature>
<dbReference type="OrthoDB" id="2676167at2759"/>
<evidence type="ECO:0000256" key="1">
    <source>
        <dbReference type="SAM" id="MobiDB-lite"/>
    </source>
</evidence>
<feature type="compositionally biased region" description="Polar residues" evidence="1">
    <location>
        <begin position="108"/>
        <end position="120"/>
    </location>
</feature>
<comment type="caution">
    <text evidence="2">The sequence shown here is derived from an EMBL/GenBank/DDBJ whole genome shotgun (WGS) entry which is preliminary data.</text>
</comment>
<reference evidence="2" key="2">
    <citation type="submission" date="2020-11" db="EMBL/GenBank/DDBJ databases">
        <authorList>
            <consortium name="DOE Joint Genome Institute"/>
            <person name="Kuo A."/>
            <person name="Miyauchi S."/>
            <person name="Kiss E."/>
            <person name="Drula E."/>
            <person name="Kohler A."/>
            <person name="Sanchez-Garcia M."/>
            <person name="Andreopoulos B."/>
            <person name="Barry K.W."/>
            <person name="Bonito G."/>
            <person name="Buee M."/>
            <person name="Carver A."/>
            <person name="Chen C."/>
            <person name="Cichocki N."/>
            <person name="Clum A."/>
            <person name="Culley D."/>
            <person name="Crous P.W."/>
            <person name="Fauchery L."/>
            <person name="Girlanda M."/>
            <person name="Hayes R."/>
            <person name="Keri Z."/>
            <person name="Labutti K."/>
            <person name="Lipzen A."/>
            <person name="Lombard V."/>
            <person name="Magnuson J."/>
            <person name="Maillard F."/>
            <person name="Morin E."/>
            <person name="Murat C."/>
            <person name="Nolan M."/>
            <person name="Ohm R."/>
            <person name="Pangilinan J."/>
            <person name="Pereira M."/>
            <person name="Perotto S."/>
            <person name="Peter M."/>
            <person name="Riley R."/>
            <person name="Sitrit Y."/>
            <person name="Stielow B."/>
            <person name="Szollosi G."/>
            <person name="Zifcakova L."/>
            <person name="Stursova M."/>
            <person name="Spatafora J.W."/>
            <person name="Tedersoo L."/>
            <person name="Vaario L.-M."/>
            <person name="Yamada A."/>
            <person name="Yan M."/>
            <person name="Wang P."/>
            <person name="Xu J."/>
            <person name="Bruns T."/>
            <person name="Baldrian P."/>
            <person name="Vilgalys R."/>
            <person name="Henrissat B."/>
            <person name="Grigoriev I.V."/>
            <person name="Hibbett D."/>
            <person name="Nagy L.G."/>
            <person name="Martin F.M."/>
        </authorList>
    </citation>
    <scope>NUCLEOTIDE SEQUENCE</scope>
    <source>
        <strain evidence="2">UH-Tt-Lm1</strain>
    </source>
</reference>
<evidence type="ECO:0000313" key="2">
    <source>
        <dbReference type="EMBL" id="KAF9785768.1"/>
    </source>
</evidence>
<proteinExistence type="predicted"/>
<dbReference type="EMBL" id="WIUZ02000006">
    <property type="protein sequence ID" value="KAF9785768.1"/>
    <property type="molecule type" value="Genomic_DNA"/>
</dbReference>
<reference evidence="2" key="1">
    <citation type="journal article" date="2020" name="Nat. Commun.">
        <title>Large-scale genome sequencing of mycorrhizal fungi provides insights into the early evolution of symbiotic traits.</title>
        <authorList>
            <person name="Miyauchi S."/>
            <person name="Kiss E."/>
            <person name="Kuo A."/>
            <person name="Drula E."/>
            <person name="Kohler A."/>
            <person name="Sanchez-Garcia M."/>
            <person name="Morin E."/>
            <person name="Andreopoulos B."/>
            <person name="Barry K.W."/>
            <person name="Bonito G."/>
            <person name="Buee M."/>
            <person name="Carver A."/>
            <person name="Chen C."/>
            <person name="Cichocki N."/>
            <person name="Clum A."/>
            <person name="Culley D."/>
            <person name="Crous P.W."/>
            <person name="Fauchery L."/>
            <person name="Girlanda M."/>
            <person name="Hayes R.D."/>
            <person name="Keri Z."/>
            <person name="LaButti K."/>
            <person name="Lipzen A."/>
            <person name="Lombard V."/>
            <person name="Magnuson J."/>
            <person name="Maillard F."/>
            <person name="Murat C."/>
            <person name="Nolan M."/>
            <person name="Ohm R.A."/>
            <person name="Pangilinan J."/>
            <person name="Pereira M.F."/>
            <person name="Perotto S."/>
            <person name="Peter M."/>
            <person name="Pfister S."/>
            <person name="Riley R."/>
            <person name="Sitrit Y."/>
            <person name="Stielow J.B."/>
            <person name="Szollosi G."/>
            <person name="Zifcakova L."/>
            <person name="Stursova M."/>
            <person name="Spatafora J.W."/>
            <person name="Tedersoo L."/>
            <person name="Vaario L.M."/>
            <person name="Yamada A."/>
            <person name="Yan M."/>
            <person name="Wang P."/>
            <person name="Xu J."/>
            <person name="Bruns T."/>
            <person name="Baldrian P."/>
            <person name="Vilgalys R."/>
            <person name="Dunand C."/>
            <person name="Henrissat B."/>
            <person name="Grigoriev I.V."/>
            <person name="Hibbett D."/>
            <person name="Nagy L.G."/>
            <person name="Martin F.M."/>
        </authorList>
    </citation>
    <scope>NUCLEOTIDE SEQUENCE</scope>
    <source>
        <strain evidence="2">UH-Tt-Lm1</strain>
    </source>
</reference>
<dbReference type="Proteomes" id="UP000736335">
    <property type="component" value="Unassembled WGS sequence"/>
</dbReference>
<dbReference type="InterPro" id="IPR013083">
    <property type="entry name" value="Znf_RING/FYVE/PHD"/>
</dbReference>
<keyword evidence="3" id="KW-1185">Reference proteome</keyword>
<accession>A0A9P6L7M7</accession>
<evidence type="ECO:0000313" key="3">
    <source>
        <dbReference type="Proteomes" id="UP000736335"/>
    </source>
</evidence>
<organism evidence="2 3">
    <name type="scientific">Thelephora terrestris</name>
    <dbReference type="NCBI Taxonomy" id="56493"/>
    <lineage>
        <taxon>Eukaryota</taxon>
        <taxon>Fungi</taxon>
        <taxon>Dikarya</taxon>
        <taxon>Basidiomycota</taxon>
        <taxon>Agaricomycotina</taxon>
        <taxon>Agaricomycetes</taxon>
        <taxon>Thelephorales</taxon>
        <taxon>Thelephoraceae</taxon>
        <taxon>Thelephora</taxon>
    </lineage>
</organism>
<sequence>MYPYGPYSRGLMTRISLGLGPPVYHLSHTDPAPGWEEQVCGPLIFAEPPTVLSEVIYRHDREPVGWLPPRYPSPPLSADWSSLSIPIPKTADPLELNTSTNDEDPDTPQDSADTTSSDCNGSAVASSTPATSMSAGSPSSSAPSRDSSVGPTRGAQDSSPDASLLQALRGKERERIRRSSGVNPKPKSRFHGLRSGWTATGSKIALEMVECQWTGCLKRMHVDYVDVKHWGQHVREHYADQQEMVECKWDGGCGAVISKSSMWKHIVVHQPKFKIRCPRGCGVFTRGDMMKRHLQSCALTATAEEKSGEEDSHVDDYDGDGKGEGVGKEC</sequence>
<dbReference type="Gene3D" id="3.30.40.10">
    <property type="entry name" value="Zinc/RING finger domain, C3HC4 (zinc finger)"/>
    <property type="match status" value="1"/>
</dbReference>
<protein>
    <recommendedName>
        <fullName evidence="4">C2H2-type domain-containing protein</fullName>
    </recommendedName>
</protein>